<evidence type="ECO:0000313" key="8">
    <source>
        <dbReference type="Proteomes" id="UP000250043"/>
    </source>
</evidence>
<dbReference type="GO" id="GO:0000228">
    <property type="term" value="C:nuclear chromosome"/>
    <property type="evidence" value="ECO:0007669"/>
    <property type="project" value="InterPro"/>
</dbReference>
<feature type="region of interest" description="Disordered" evidence="6">
    <location>
        <begin position="1616"/>
        <end position="1753"/>
    </location>
</feature>
<evidence type="ECO:0000256" key="3">
    <source>
        <dbReference type="ARBA" id="ARBA00023015"/>
    </source>
</evidence>
<keyword evidence="8" id="KW-1185">Reference proteome</keyword>
<protein>
    <submittedName>
        <fullName evidence="7">SNF5-domain-containing protein</fullName>
    </submittedName>
</protein>
<feature type="compositionally biased region" description="Low complexity" evidence="6">
    <location>
        <begin position="723"/>
        <end position="763"/>
    </location>
</feature>
<feature type="compositionally biased region" description="Pro residues" evidence="6">
    <location>
        <begin position="191"/>
        <end position="200"/>
    </location>
</feature>
<feature type="compositionally biased region" description="Low complexity" evidence="6">
    <location>
        <begin position="39"/>
        <end position="62"/>
    </location>
</feature>
<keyword evidence="5" id="KW-0539">Nucleus</keyword>
<feature type="compositionally biased region" description="Polar residues" evidence="6">
    <location>
        <begin position="1"/>
        <end position="20"/>
    </location>
</feature>
<evidence type="ECO:0000256" key="1">
    <source>
        <dbReference type="ARBA" id="ARBA00004123"/>
    </source>
</evidence>
<evidence type="ECO:0000256" key="4">
    <source>
        <dbReference type="ARBA" id="ARBA00023163"/>
    </source>
</evidence>
<evidence type="ECO:0000256" key="5">
    <source>
        <dbReference type="ARBA" id="ARBA00023242"/>
    </source>
</evidence>
<dbReference type="Pfam" id="PF04855">
    <property type="entry name" value="SNF5"/>
    <property type="match status" value="1"/>
</dbReference>
<feature type="compositionally biased region" description="Polar residues" evidence="6">
    <location>
        <begin position="649"/>
        <end position="666"/>
    </location>
</feature>
<sequence>MNTPQSHTQASPPPQAQHSINPAMLAAYPNQSQGHAPGQPQLSVQQMQQLYARQQHQQQQHQQHQHQHQHQQHQQHQHQQQQQQQQQGSQGGSVNPAALMNMRAPRQMAGAGVGMGMGGMVNPQQLLQQHQAGMNNMGEMHSMGMNQMQGMGGMSGMGGMNGMGGMGNMGGMGMGMGGINPAALSAGMGVPPSPRQPSTPAPGTGSAATSPTIPQQSPTHSATNPLSPTHAQQQMNQGQGQHPGQHGQDQQHQHQSFQHVRSPSGPPSTPNPAQQMGGMPGQHAMQNAMQMNAQMLAQQHHLNAGGPGTMPLTGLPFTPAQMQQLMQLSLPERERIVAQARAKQMAMSGMGHAQGMGGMGNMQGLQNMGGMGMGGQGMGGQGMGGQGMGGQGMQNMNMGGMQGMNMGMGNMQVPNISNMQNMQSAQNMSGHGGMQNTGMNMQNMGQLTNAQMAALSMQRSASSASRHPSGSMAQGQGPNVGMQHGFQTPMQNAGQMPIPHSPNPNAPPGHISQHGHSPAVLMPPPSSIPPRPPTAASGRVSSQSHVHPHHPGHPGAQGQVQGYQPSPSPRPGTASRPGTSVSGQQLGPSPQASATPLPSQGPPTPMHAPGPVPIQPRPPNLARPPSASPAPGTRPGTSMSFHGGGMSVQEMQQMQQTPSRPTTATGFHQPPNGPPQPQGQGQGQGYQQNAPQRSPTSFAPIAPAPMQSQTPGSPMRGAKRKLTTPAPGQQQLPGPTPQPQVQIQQGSIQQNQGQNVGAGAMGARIGSRGSIPPQLPMQGVDPTTMGMGLGPAQAGMNGAPTGMSRMVSGGLPQNLGPQQPLQLIPGVQSQGPLPETATGRAMAAGMIMGGMQLPQNAMAVDIPRTPSQARLPSLPPVIAPNAPSQQVDRKVSVPPMSRGQSESAPAIPSANGVLPTATSVASTASAGSASASAPAPASAPPPTIIPQLPPLPAGVNLNPKVTRVSVVPLVDSMTRIPPLEPHEIADIQTWMKADREYEALYRTMRDRMAEELRDTLGRPRAWYEQDTSGEAVRPRRRGEKFHLAGYKYERERERKKPGKRVGLRLPRRLPPEEADRPEQLVPIRLEFDVEHHKMRDTFVWNLNDPVVTPEIFAQSVVEDYSLPSTYHAVITKSIQDQLSDFKAHSTTFGEDGVAGTPDPEPVLKGTMEEEDAAWWEAWRKRVRSDTGWKTTSTPDTRSRKRRKVVKEEIVEQPDPLGSDAMDVDKTMAVHEFEDDESLAHEEMRILVKLDIIVGSVKLEDQFEWDMDNADPTPEQFAELYCRELGLGGEFRTAIAHAIREQVQIYQKSLFLVGHPSDGTAVQDDDLRMSFLPSLTSAARSMEQVGAFTPLLNYLSENEIERNEKEREKELNRRRRKTARNRRGIALPDRDPLKTFRTPAIGFPEIDAATLALVNAAAAPTSRRAAAAAASLTIASMVASENGTVIIPSAAPTPLTPSTPNISKEKKPKGHFKAPSYPPSVLRPRAHVKAPTESTAADISTVPPPLEDDLPIPSGSAAPDSQGVKVVLPAKRAKELEREAKEKEFVDGQHANFINGVWHCSNCGCPDSVAVGRRKGPLGDKSQCGTCGKFWHRHRRPRPVVYNSDAEYHINLRREAEQAKVASKRKRPQPPPSESKATVPDGDTDAGPSTPARARSELEVPPVASSANTPAPPDEPERAVSPVSTASSASESPLAERVKMNGNSHSKSAPASAAPELQSSPRPQRQAAMSGSVPPSPARASAPPNAPSQTASAPEWLKEAMNEMQAKYPEDKLELTLRKPLTATADTLEWRIKCLDCPGKLYTPGPGETLSGFEVHLKNRQHRHRVNSRVSGLSS</sequence>
<feature type="compositionally biased region" description="Low complexity" evidence="6">
    <location>
        <begin position="1678"/>
        <end position="1692"/>
    </location>
</feature>
<organism evidence="7 8">
    <name type="scientific">Obba rivulosa</name>
    <dbReference type="NCBI Taxonomy" id="1052685"/>
    <lineage>
        <taxon>Eukaryota</taxon>
        <taxon>Fungi</taxon>
        <taxon>Dikarya</taxon>
        <taxon>Basidiomycota</taxon>
        <taxon>Agaricomycotina</taxon>
        <taxon>Agaricomycetes</taxon>
        <taxon>Polyporales</taxon>
        <taxon>Gelatoporiaceae</taxon>
        <taxon>Obba</taxon>
    </lineage>
</organism>
<feature type="region of interest" description="Disordered" evidence="6">
    <location>
        <begin position="866"/>
        <end position="911"/>
    </location>
</feature>
<feature type="compositionally biased region" description="Pro residues" evidence="6">
    <location>
        <begin position="521"/>
        <end position="533"/>
    </location>
</feature>
<feature type="compositionally biased region" description="Low complexity" evidence="6">
    <location>
        <begin position="534"/>
        <end position="545"/>
    </location>
</feature>
<gene>
    <name evidence="7" type="ORF">OBBRIDRAFT_750794</name>
</gene>
<feature type="compositionally biased region" description="Polar residues" evidence="6">
    <location>
        <begin position="485"/>
        <end position="494"/>
    </location>
</feature>
<name>A0A8E2DNE2_9APHY</name>
<feature type="compositionally biased region" description="Low complexity" evidence="6">
    <location>
        <begin position="1703"/>
        <end position="1714"/>
    </location>
</feature>
<dbReference type="OrthoDB" id="515064at2759"/>
<evidence type="ECO:0000256" key="6">
    <source>
        <dbReference type="SAM" id="MobiDB-lite"/>
    </source>
</evidence>
<feature type="compositionally biased region" description="Polar residues" evidence="6">
    <location>
        <begin position="576"/>
        <end position="598"/>
    </location>
</feature>
<feature type="compositionally biased region" description="Pro residues" evidence="6">
    <location>
        <begin position="599"/>
        <end position="628"/>
    </location>
</feature>
<feature type="compositionally biased region" description="Low complexity" evidence="6">
    <location>
        <begin position="460"/>
        <end position="473"/>
    </location>
</feature>
<dbReference type="PANTHER" id="PTHR10019">
    <property type="entry name" value="SNF5"/>
    <property type="match status" value="1"/>
</dbReference>
<feature type="region of interest" description="Disordered" evidence="6">
    <location>
        <begin position="1360"/>
        <end position="1383"/>
    </location>
</feature>
<keyword evidence="4" id="KW-0804">Transcription</keyword>
<feature type="compositionally biased region" description="Basic and acidic residues" evidence="6">
    <location>
        <begin position="1360"/>
        <end position="1370"/>
    </location>
</feature>
<feature type="region of interest" description="Disordered" evidence="6">
    <location>
        <begin position="455"/>
        <end position="768"/>
    </location>
</feature>
<feature type="compositionally biased region" description="Polar residues" evidence="6">
    <location>
        <begin position="206"/>
        <end position="229"/>
    </location>
</feature>
<feature type="compositionally biased region" description="Low complexity" evidence="6">
    <location>
        <begin position="1449"/>
        <end position="1459"/>
    </location>
</feature>
<dbReference type="InterPro" id="IPR006939">
    <property type="entry name" value="SNF5"/>
</dbReference>
<feature type="region of interest" description="Disordered" evidence="6">
    <location>
        <begin position="185"/>
        <end position="281"/>
    </location>
</feature>
<evidence type="ECO:0000313" key="7">
    <source>
        <dbReference type="EMBL" id="OCH92769.1"/>
    </source>
</evidence>
<feature type="region of interest" description="Disordered" evidence="6">
    <location>
        <begin position="1"/>
        <end position="96"/>
    </location>
</feature>
<proteinExistence type="inferred from homology"/>
<feature type="compositionally biased region" description="Basic residues" evidence="6">
    <location>
        <begin position="63"/>
        <end position="76"/>
    </location>
</feature>
<feature type="compositionally biased region" description="Polar residues" evidence="6">
    <location>
        <begin position="1716"/>
        <end position="1728"/>
    </location>
</feature>
<dbReference type="GO" id="GO:0006338">
    <property type="term" value="P:chromatin remodeling"/>
    <property type="evidence" value="ECO:0007669"/>
    <property type="project" value="InterPro"/>
</dbReference>
<feature type="region of interest" description="Disordered" evidence="6">
    <location>
        <begin position="1449"/>
        <end position="1482"/>
    </location>
</feature>
<keyword evidence="3" id="KW-0805">Transcription regulation</keyword>
<dbReference type="Proteomes" id="UP000250043">
    <property type="component" value="Unassembled WGS sequence"/>
</dbReference>
<feature type="compositionally biased region" description="Low complexity" evidence="6">
    <location>
        <begin position="553"/>
        <end position="562"/>
    </location>
</feature>
<feature type="compositionally biased region" description="Low complexity" evidence="6">
    <location>
        <begin position="77"/>
        <end position="87"/>
    </location>
</feature>
<feature type="compositionally biased region" description="Basic residues" evidence="6">
    <location>
        <begin position="1371"/>
        <end position="1382"/>
    </location>
</feature>
<comment type="subcellular location">
    <subcellularLocation>
        <location evidence="1">Nucleus</location>
    </subcellularLocation>
</comment>
<accession>A0A8E2DNE2</accession>
<dbReference type="EMBL" id="KV722364">
    <property type="protein sequence ID" value="OCH92769.1"/>
    <property type="molecule type" value="Genomic_DNA"/>
</dbReference>
<comment type="similarity">
    <text evidence="2">Belongs to the SNF5 family.</text>
</comment>
<feature type="compositionally biased region" description="Low complexity" evidence="6">
    <location>
        <begin position="230"/>
        <end position="259"/>
    </location>
</feature>
<reference evidence="7 8" key="1">
    <citation type="submission" date="2016-07" db="EMBL/GenBank/DDBJ databases">
        <title>Draft genome of the white-rot fungus Obba rivulosa 3A-2.</title>
        <authorList>
            <consortium name="DOE Joint Genome Institute"/>
            <person name="Miettinen O."/>
            <person name="Riley R."/>
            <person name="Acob R."/>
            <person name="Barry K."/>
            <person name="Cullen D."/>
            <person name="De Vries R."/>
            <person name="Hainaut M."/>
            <person name="Hatakka A."/>
            <person name="Henrissat B."/>
            <person name="Hilden K."/>
            <person name="Kuo R."/>
            <person name="Labutti K."/>
            <person name="Lipzen A."/>
            <person name="Makela M.R."/>
            <person name="Sandor L."/>
            <person name="Spatafora J.W."/>
            <person name="Grigoriev I.V."/>
            <person name="Hibbett D.S."/>
        </authorList>
    </citation>
    <scope>NUCLEOTIDE SEQUENCE [LARGE SCALE GENOMIC DNA]</scope>
    <source>
        <strain evidence="7 8">3A-2</strain>
    </source>
</reference>
<evidence type="ECO:0000256" key="2">
    <source>
        <dbReference type="ARBA" id="ARBA00010239"/>
    </source>
</evidence>